<dbReference type="InterPro" id="IPR012340">
    <property type="entry name" value="NA-bd_OB-fold"/>
</dbReference>
<dbReference type="Proteomes" id="UP001149821">
    <property type="component" value="Unassembled WGS sequence"/>
</dbReference>
<dbReference type="EMBL" id="JAJUBB010000003">
    <property type="protein sequence ID" value="MDD1780779.1"/>
    <property type="molecule type" value="Genomic_DNA"/>
</dbReference>
<name>A0ABT5QJJ3_9GAMM</name>
<organism evidence="10 11">
    <name type="scientific">Enterovibrio qingdaonensis</name>
    <dbReference type="NCBI Taxonomy" id="2899818"/>
    <lineage>
        <taxon>Bacteria</taxon>
        <taxon>Pseudomonadati</taxon>
        <taxon>Pseudomonadota</taxon>
        <taxon>Gammaproteobacteria</taxon>
        <taxon>Vibrionales</taxon>
        <taxon>Vibrionaceae</taxon>
        <taxon>Enterovibrio</taxon>
    </lineage>
</organism>
<dbReference type="PANTHER" id="PTHR47810">
    <property type="entry name" value="DNA LIGASE"/>
    <property type="match status" value="1"/>
</dbReference>
<dbReference type="SUPFAM" id="SSF56091">
    <property type="entry name" value="DNA ligase/mRNA capping enzyme, catalytic domain"/>
    <property type="match status" value="1"/>
</dbReference>
<evidence type="ECO:0000256" key="5">
    <source>
        <dbReference type="ARBA" id="ARBA00023204"/>
    </source>
</evidence>
<evidence type="ECO:0000259" key="8">
    <source>
        <dbReference type="Pfam" id="PF01068"/>
    </source>
</evidence>
<evidence type="ECO:0000256" key="6">
    <source>
        <dbReference type="ARBA" id="ARBA00034003"/>
    </source>
</evidence>
<feature type="signal peptide" evidence="7">
    <location>
        <begin position="1"/>
        <end position="20"/>
    </location>
</feature>
<keyword evidence="2 10" id="KW-0436">Ligase</keyword>
<proteinExistence type="predicted"/>
<dbReference type="CDD" id="cd07896">
    <property type="entry name" value="Adenylation_kDNA_ligase_like"/>
    <property type="match status" value="1"/>
</dbReference>
<keyword evidence="11" id="KW-1185">Reference proteome</keyword>
<dbReference type="GO" id="GO:0003910">
    <property type="term" value="F:DNA ligase (ATP) activity"/>
    <property type="evidence" value="ECO:0007669"/>
    <property type="project" value="UniProtKB-EC"/>
</dbReference>
<evidence type="ECO:0000313" key="11">
    <source>
        <dbReference type="Proteomes" id="UP001149821"/>
    </source>
</evidence>
<dbReference type="Gene3D" id="3.30.1490.70">
    <property type="match status" value="1"/>
</dbReference>
<dbReference type="CDD" id="cd08041">
    <property type="entry name" value="OBF_kDNA_ligase_like"/>
    <property type="match status" value="1"/>
</dbReference>
<keyword evidence="7" id="KW-0732">Signal</keyword>
<dbReference type="NCBIfam" id="NF006592">
    <property type="entry name" value="PRK09125.1"/>
    <property type="match status" value="1"/>
</dbReference>
<dbReference type="EC" id="6.5.1.1" evidence="10"/>
<dbReference type="Gene3D" id="3.30.470.30">
    <property type="entry name" value="DNA ligase/mRNA capping enzyme"/>
    <property type="match status" value="1"/>
</dbReference>
<accession>A0ABT5QJJ3</accession>
<evidence type="ECO:0000256" key="4">
    <source>
        <dbReference type="ARBA" id="ARBA00022763"/>
    </source>
</evidence>
<keyword evidence="3" id="KW-0235">DNA replication</keyword>
<evidence type="ECO:0000256" key="7">
    <source>
        <dbReference type="SAM" id="SignalP"/>
    </source>
</evidence>
<feature type="domain" description="ATP-dependent DNA ligase family profile" evidence="8">
    <location>
        <begin position="31"/>
        <end position="203"/>
    </location>
</feature>
<dbReference type="Pfam" id="PF01068">
    <property type="entry name" value="DNA_ligase_A_M"/>
    <property type="match status" value="1"/>
</dbReference>
<evidence type="ECO:0000256" key="1">
    <source>
        <dbReference type="ARBA" id="ARBA00001968"/>
    </source>
</evidence>
<evidence type="ECO:0000259" key="9">
    <source>
        <dbReference type="Pfam" id="PF14743"/>
    </source>
</evidence>
<dbReference type="Pfam" id="PF14743">
    <property type="entry name" value="DNA_ligase_OB_2"/>
    <property type="match status" value="1"/>
</dbReference>
<dbReference type="SUPFAM" id="SSF50249">
    <property type="entry name" value="Nucleic acid-binding proteins"/>
    <property type="match status" value="1"/>
</dbReference>
<dbReference type="InterPro" id="IPR029319">
    <property type="entry name" value="DNA_ligase_OB"/>
</dbReference>
<comment type="catalytic activity">
    <reaction evidence="6">
        <text>ATP + (deoxyribonucleotide)n-3'-hydroxyl + 5'-phospho-(deoxyribonucleotide)m = (deoxyribonucleotide)n+m + AMP + diphosphate.</text>
        <dbReference type="EC" id="6.5.1.1"/>
    </reaction>
</comment>
<feature type="domain" description="DNA ligase OB-like" evidence="9">
    <location>
        <begin position="218"/>
        <end position="281"/>
    </location>
</feature>
<comment type="cofactor">
    <cofactor evidence="1">
        <name>a divalent metal cation</name>
        <dbReference type="ChEBI" id="CHEBI:60240"/>
    </cofactor>
</comment>
<evidence type="ECO:0000256" key="3">
    <source>
        <dbReference type="ARBA" id="ARBA00022705"/>
    </source>
</evidence>
<keyword evidence="4" id="KW-0227">DNA damage</keyword>
<dbReference type="InterPro" id="IPR012310">
    <property type="entry name" value="DNA_ligase_ATP-dep_cent"/>
</dbReference>
<gene>
    <name evidence="10" type="ORF">LRP49_06125</name>
</gene>
<dbReference type="PANTHER" id="PTHR47810:SF1">
    <property type="entry name" value="DNA LIGASE B"/>
    <property type="match status" value="1"/>
</dbReference>
<keyword evidence="5" id="KW-0234">DNA repair</keyword>
<sequence>MKSSIIISTTLALSLPNAMASPSAIPSTFQPQLAKEFQEGIHTDWSNYLYSEKLDGIRAIWDGEKLLTRAGNLIAAPTWFTQRLPNVALEGELWAGRGLFEHTMSVVMDDYPEDEAWRSIRFMVFDLPYHVGEFESRYQALRALVIDLNADQLGYIPHYPAISENRIYALLQETDRNGGEGLMLRHRKQVYLQGRSDAMIKMKISQDAEAEVIGYVNGKGKHRGRMGSLIVKLADGKTFKIGTGFSDQQRENPPPLGAMVTYRHNGFTKNGIPKFARFVRVDITKQ</sequence>
<dbReference type="RefSeq" id="WP_274140948.1">
    <property type="nucleotide sequence ID" value="NZ_JAJUBB010000003.1"/>
</dbReference>
<evidence type="ECO:0000256" key="2">
    <source>
        <dbReference type="ARBA" id="ARBA00022598"/>
    </source>
</evidence>
<reference evidence="10" key="1">
    <citation type="submission" date="2021-12" db="EMBL/GenBank/DDBJ databases">
        <title>Enterovibrio ZSDZ35 sp. nov. and Enterovibrio ZSDZ42 sp. nov., isolated from coastal seawater in Qingdao.</title>
        <authorList>
            <person name="Zhang P."/>
        </authorList>
    </citation>
    <scope>NUCLEOTIDE SEQUENCE</scope>
    <source>
        <strain evidence="10">ZSDZ35</strain>
    </source>
</reference>
<comment type="caution">
    <text evidence="10">The sequence shown here is derived from an EMBL/GenBank/DDBJ whole genome shotgun (WGS) entry which is preliminary data.</text>
</comment>
<protein>
    <submittedName>
        <fullName evidence="10">DNA ligase</fullName>
        <ecNumber evidence="10">6.5.1.1</ecNumber>
    </submittedName>
</protein>
<evidence type="ECO:0000313" key="10">
    <source>
        <dbReference type="EMBL" id="MDD1780779.1"/>
    </source>
</evidence>
<dbReference type="Gene3D" id="2.40.50.140">
    <property type="entry name" value="Nucleic acid-binding proteins"/>
    <property type="match status" value="1"/>
</dbReference>
<feature type="chain" id="PRO_5045840590" evidence="7">
    <location>
        <begin position="21"/>
        <end position="286"/>
    </location>
</feature>
<dbReference type="InterPro" id="IPR050326">
    <property type="entry name" value="NAD_dep_DNA_ligaseB"/>
</dbReference>